<dbReference type="InterPro" id="IPR000387">
    <property type="entry name" value="Tyr_Pase_dom"/>
</dbReference>
<evidence type="ECO:0000259" key="1">
    <source>
        <dbReference type="PROSITE" id="PS50056"/>
    </source>
</evidence>
<dbReference type="GO" id="GO:0019203">
    <property type="term" value="F:carbohydrate phosphatase activity"/>
    <property type="evidence" value="ECO:0007669"/>
    <property type="project" value="TreeGrafter"/>
</dbReference>
<name>A0A699Z8U2_HAELA</name>
<comment type="caution">
    <text evidence="2">The sequence shown here is derived from an EMBL/GenBank/DDBJ whole genome shotgun (WGS) entry which is preliminary data.</text>
</comment>
<evidence type="ECO:0000313" key="2">
    <source>
        <dbReference type="EMBL" id="GFH11962.1"/>
    </source>
</evidence>
<evidence type="ECO:0000313" key="3">
    <source>
        <dbReference type="Proteomes" id="UP000485058"/>
    </source>
</evidence>
<gene>
    <name evidence="2" type="ORF">HaLaN_07564</name>
</gene>
<keyword evidence="3" id="KW-1185">Reference proteome</keyword>
<dbReference type="PROSITE" id="PS50056">
    <property type="entry name" value="TYR_PHOSPHATASE_2"/>
    <property type="match status" value="1"/>
</dbReference>
<dbReference type="InterPro" id="IPR052832">
    <property type="entry name" value="Starch-Glucan_Phosphatase"/>
</dbReference>
<dbReference type="InterPro" id="IPR029021">
    <property type="entry name" value="Prot-tyrosine_phosphatase-like"/>
</dbReference>
<protein>
    <recommendedName>
        <fullName evidence="1">Tyrosine specific protein phosphatases domain-containing protein</fullName>
    </recommendedName>
</protein>
<proteinExistence type="predicted"/>
<feature type="domain" description="Tyrosine specific protein phosphatases" evidence="1">
    <location>
        <begin position="50"/>
        <end position="110"/>
    </location>
</feature>
<dbReference type="GO" id="GO:2001070">
    <property type="term" value="F:starch binding"/>
    <property type="evidence" value="ECO:0007669"/>
    <property type="project" value="TreeGrafter"/>
</dbReference>
<sequence>MVTLPAVELQQDKDMQYWGVNPDQIRRRCSELGIQHLRRPVKDFDPHSLRKVLPSAAQALHQALANGGRVYVHCTAGLGRAPGLLIAYLHWFHPGLSLPQAYQLVTSIRPCGPKREAVRGATFDLLSGQPMEAFARVPEDAYTQLQAEDQHALQWRILRQR</sequence>
<dbReference type="GO" id="GO:0009507">
    <property type="term" value="C:chloroplast"/>
    <property type="evidence" value="ECO:0007669"/>
    <property type="project" value="TreeGrafter"/>
</dbReference>
<dbReference type="EMBL" id="BLLF01000453">
    <property type="protein sequence ID" value="GFH11962.1"/>
    <property type="molecule type" value="Genomic_DNA"/>
</dbReference>
<accession>A0A699Z8U2</accession>
<dbReference type="GO" id="GO:0005983">
    <property type="term" value="P:starch catabolic process"/>
    <property type="evidence" value="ECO:0007669"/>
    <property type="project" value="TreeGrafter"/>
</dbReference>
<organism evidence="2 3">
    <name type="scientific">Haematococcus lacustris</name>
    <name type="common">Green alga</name>
    <name type="synonym">Haematococcus pluvialis</name>
    <dbReference type="NCBI Taxonomy" id="44745"/>
    <lineage>
        <taxon>Eukaryota</taxon>
        <taxon>Viridiplantae</taxon>
        <taxon>Chlorophyta</taxon>
        <taxon>core chlorophytes</taxon>
        <taxon>Chlorophyceae</taxon>
        <taxon>CS clade</taxon>
        <taxon>Chlamydomonadales</taxon>
        <taxon>Haematococcaceae</taxon>
        <taxon>Haematococcus</taxon>
    </lineage>
</organism>
<dbReference type="AlphaFoldDB" id="A0A699Z8U2"/>
<dbReference type="SUPFAM" id="SSF52799">
    <property type="entry name" value="(Phosphotyrosine protein) phosphatases II"/>
    <property type="match status" value="1"/>
</dbReference>
<dbReference type="Pfam" id="PF00782">
    <property type="entry name" value="DSPc"/>
    <property type="match status" value="1"/>
</dbReference>
<dbReference type="PANTHER" id="PTHR46642">
    <property type="entry name" value="DUAL SPECIFICITY PHOSPHATASE, SUBGROUP, CATALYTIC DOMAIN"/>
    <property type="match status" value="1"/>
</dbReference>
<reference evidence="2 3" key="1">
    <citation type="submission" date="2020-02" db="EMBL/GenBank/DDBJ databases">
        <title>Draft genome sequence of Haematococcus lacustris strain NIES-144.</title>
        <authorList>
            <person name="Morimoto D."/>
            <person name="Nakagawa S."/>
            <person name="Yoshida T."/>
            <person name="Sawayama S."/>
        </authorList>
    </citation>
    <scope>NUCLEOTIDE SEQUENCE [LARGE SCALE GENOMIC DNA]</scope>
    <source>
        <strain evidence="2 3">NIES-144</strain>
    </source>
</reference>
<dbReference type="InterPro" id="IPR000340">
    <property type="entry name" value="Dual-sp_phosphatase_cat-dom"/>
</dbReference>
<dbReference type="Gene3D" id="3.90.190.10">
    <property type="entry name" value="Protein tyrosine phosphatase superfamily"/>
    <property type="match status" value="1"/>
</dbReference>
<dbReference type="Proteomes" id="UP000485058">
    <property type="component" value="Unassembled WGS sequence"/>
</dbReference>
<dbReference type="PANTHER" id="PTHR46642:SF2">
    <property type="entry name" value="PHOSPHOGLUCAN PHOSPHATASE LSF2, CHLOROPLASTIC"/>
    <property type="match status" value="1"/>
</dbReference>